<accession>A0A5Q4Z9U2</accession>
<sequence length="222" mass="24056">MAAASSPTRSPSTPHFTQSLLMSGSPIGRKKSSVSRPPLAMLSSTGQVDGHAMTKKPARRGRAKSSRNRQAAKRMTAENRIGTVAVHTDEKLAPRVREIQNRPPMMAKTNRTRSEEVASLRMGRCLCSWLGINRKAANTAAWCSEHKSLLSRRFGLALRSTRGRSSGEQRVVASGDNGIAIEKRVHFCGAGDGSVDTGGRTGEALEERREVDDLKGHGAKRK</sequence>
<evidence type="ECO:0000313" key="2">
    <source>
        <dbReference type="EMBL" id="VVD31269.1"/>
    </source>
</evidence>
<gene>
    <name evidence="2" type="ORF">PDMSB3_0046</name>
</gene>
<evidence type="ECO:0000256" key="1">
    <source>
        <dbReference type="SAM" id="MobiDB-lite"/>
    </source>
</evidence>
<keyword evidence="3" id="KW-1185">Reference proteome</keyword>
<evidence type="ECO:0000313" key="3">
    <source>
        <dbReference type="Proteomes" id="UP000325811"/>
    </source>
</evidence>
<name>A0A5Q4Z9U2_9BURK</name>
<feature type="compositionally biased region" description="Basic residues" evidence="1">
    <location>
        <begin position="53"/>
        <end position="72"/>
    </location>
</feature>
<dbReference type="KEGG" id="pdio:PDMSB3_0046.4"/>
<geneLocation type="plasmid" evidence="2 3">
    <name>pIII</name>
</geneLocation>
<feature type="compositionally biased region" description="Basic and acidic residues" evidence="1">
    <location>
        <begin position="203"/>
        <end position="216"/>
    </location>
</feature>
<dbReference type="Proteomes" id="UP000325811">
    <property type="component" value="Plasmid pIII"/>
</dbReference>
<proteinExistence type="predicted"/>
<feature type="region of interest" description="Disordered" evidence="1">
    <location>
        <begin position="192"/>
        <end position="222"/>
    </location>
</feature>
<dbReference type="EMBL" id="LR699557">
    <property type="protein sequence ID" value="VVD31269.1"/>
    <property type="molecule type" value="Genomic_DNA"/>
</dbReference>
<reference evidence="2 3" key="1">
    <citation type="submission" date="2019-08" db="EMBL/GenBank/DDBJ databases">
        <authorList>
            <person name="Herpell B J."/>
        </authorList>
    </citation>
    <scope>NUCLEOTIDE SEQUENCE [LARGE SCALE GENOMIC DNA]</scope>
    <source>
        <strain evidence="3">Msb3</strain>
        <plasmid evidence="2 3">pIII</plasmid>
    </source>
</reference>
<organism evidence="2 3">
    <name type="scientific">Paraburkholderia dioscoreae</name>
    <dbReference type="NCBI Taxonomy" id="2604047"/>
    <lineage>
        <taxon>Bacteria</taxon>
        <taxon>Pseudomonadati</taxon>
        <taxon>Pseudomonadota</taxon>
        <taxon>Betaproteobacteria</taxon>
        <taxon>Burkholderiales</taxon>
        <taxon>Burkholderiaceae</taxon>
        <taxon>Paraburkholderia</taxon>
    </lineage>
</organism>
<feature type="compositionally biased region" description="Low complexity" evidence="1">
    <location>
        <begin position="1"/>
        <end position="14"/>
    </location>
</feature>
<feature type="region of interest" description="Disordered" evidence="1">
    <location>
        <begin position="1"/>
        <end position="75"/>
    </location>
</feature>
<dbReference type="AlphaFoldDB" id="A0A5Q4Z9U2"/>
<protein>
    <submittedName>
        <fullName evidence="2">Uncharacterized protein</fullName>
    </submittedName>
</protein>
<keyword evidence="2" id="KW-0614">Plasmid</keyword>